<evidence type="ECO:0000259" key="1">
    <source>
        <dbReference type="Pfam" id="PF22743"/>
    </source>
</evidence>
<organism evidence="2 3">
    <name type="scientific">Methanothrix harundinacea (strain 6Ac)</name>
    <name type="common">Methanosaeta harundinacea</name>
    <dbReference type="NCBI Taxonomy" id="1110509"/>
    <lineage>
        <taxon>Archaea</taxon>
        <taxon>Methanobacteriati</taxon>
        <taxon>Methanobacteriota</taxon>
        <taxon>Stenosarchaea group</taxon>
        <taxon>Methanomicrobia</taxon>
        <taxon>Methanotrichales</taxon>
        <taxon>Methanotrichaceae</taxon>
        <taxon>Methanothrix</taxon>
    </lineage>
</organism>
<dbReference type="AlphaFoldDB" id="G7WPH0"/>
<sequence length="92" mass="10059">MIIRIMGEGQYRISSALLDDLNVIDNNIVERVAKEDEAGLKEELSRLIATIKAKGEPLDPKEIVESEVIVPPGDLTLAEAARVFRGSGLIED</sequence>
<evidence type="ECO:0000313" key="2">
    <source>
        <dbReference type="EMBL" id="AET65171.1"/>
    </source>
</evidence>
<dbReference type="EMBL" id="CP003117">
    <property type="protein sequence ID" value="AET65171.1"/>
    <property type="molecule type" value="Genomic_DNA"/>
</dbReference>
<dbReference type="PATRIC" id="fig|1110509.7.peg.2012"/>
<dbReference type="RefSeq" id="WP_014587351.1">
    <property type="nucleotide sequence ID" value="NC_017527.1"/>
</dbReference>
<reference evidence="2 3" key="1">
    <citation type="journal article" date="2012" name="PLoS ONE">
        <title>The genome characteristics and predicted function of methyl-group oxidation pathway in the obligate aceticlastic methanogens, Methanosaeta spp.</title>
        <authorList>
            <person name="Zhu J."/>
            <person name="Zheng H."/>
            <person name="Ai G."/>
            <person name="Zhang G."/>
            <person name="Liu D."/>
            <person name="Liu X."/>
            <person name="Dong X."/>
        </authorList>
    </citation>
    <scope>NUCLEOTIDE SEQUENCE [LARGE SCALE GENOMIC DNA]</scope>
    <source>
        <strain evidence="2 3">6Ac</strain>
    </source>
</reference>
<evidence type="ECO:0000313" key="3">
    <source>
        <dbReference type="Proteomes" id="UP000005877"/>
    </source>
</evidence>
<dbReference type="Proteomes" id="UP000005877">
    <property type="component" value="Chromosome"/>
</dbReference>
<accession>G7WPH0</accession>
<dbReference type="GeneID" id="12510984"/>
<dbReference type="OrthoDB" id="145362at2157"/>
<keyword evidence="3" id="KW-1185">Reference proteome</keyword>
<protein>
    <recommendedName>
        <fullName evidence="1">PspA-associated domain-containing protein</fullName>
    </recommendedName>
</protein>
<feature type="domain" description="PspA-associated" evidence="1">
    <location>
        <begin position="1"/>
        <end position="92"/>
    </location>
</feature>
<gene>
    <name evidence="2" type="ordered locus">Mhar_1813</name>
</gene>
<dbReference type="Pfam" id="PF22743">
    <property type="entry name" value="PspAA"/>
    <property type="match status" value="1"/>
</dbReference>
<dbReference type="HOGENOM" id="CLU_186753_0_0_2"/>
<name>G7WPH0_METH6</name>
<dbReference type="STRING" id="1110509.Mhar_1813"/>
<dbReference type="KEGG" id="mhi:Mhar_1813"/>
<proteinExistence type="predicted"/>
<dbReference type="InterPro" id="IPR054437">
    <property type="entry name" value="PspA-assoc_dom"/>
</dbReference>